<evidence type="ECO:0000313" key="13">
    <source>
        <dbReference type="EMBL" id="MBB5706874.1"/>
    </source>
</evidence>
<comment type="function">
    <text evidence="2 11">Catalyzes the insertion of molybdate into adenylated molybdopterin with the concomitant release of AMP.</text>
</comment>
<dbReference type="InterPro" id="IPR038987">
    <property type="entry name" value="MoeA-like"/>
</dbReference>
<evidence type="ECO:0000256" key="4">
    <source>
        <dbReference type="ARBA" id="ARBA00010763"/>
    </source>
</evidence>
<dbReference type="Gene3D" id="3.90.105.10">
    <property type="entry name" value="Molybdopterin biosynthesis moea protein, domain 2"/>
    <property type="match status" value="1"/>
</dbReference>
<dbReference type="InterPro" id="IPR036135">
    <property type="entry name" value="MoeA_linker/N_sf"/>
</dbReference>
<dbReference type="AlphaFoldDB" id="A0A7W9EQV0"/>
<dbReference type="EMBL" id="JACIJH010000006">
    <property type="protein sequence ID" value="MBB5706874.1"/>
    <property type="molecule type" value="Genomic_DNA"/>
</dbReference>
<dbReference type="NCBIfam" id="NF045515">
    <property type="entry name" value="Glp_gephyrin"/>
    <property type="match status" value="1"/>
</dbReference>
<dbReference type="InterPro" id="IPR001453">
    <property type="entry name" value="MoaB/Mog_dom"/>
</dbReference>
<dbReference type="SUPFAM" id="SSF63882">
    <property type="entry name" value="MoeA N-terminal region -like"/>
    <property type="match status" value="1"/>
</dbReference>
<dbReference type="UniPathway" id="UPA00344"/>
<gene>
    <name evidence="13" type="ORF">FHR21_002233</name>
</gene>
<dbReference type="SUPFAM" id="SSF63867">
    <property type="entry name" value="MoeA C-terminal domain-like"/>
    <property type="match status" value="1"/>
</dbReference>
<dbReference type="Pfam" id="PF03454">
    <property type="entry name" value="MoeA_C"/>
    <property type="match status" value="1"/>
</dbReference>
<reference evidence="13 14" key="1">
    <citation type="submission" date="2020-08" db="EMBL/GenBank/DDBJ databases">
        <title>Genomic Encyclopedia of Type Strains, Phase IV (KMG-IV): sequencing the most valuable type-strain genomes for metagenomic binning, comparative biology and taxonomic classification.</title>
        <authorList>
            <person name="Goeker M."/>
        </authorList>
    </citation>
    <scope>NUCLEOTIDE SEQUENCE [LARGE SCALE GENOMIC DNA]</scope>
    <source>
        <strain evidence="13 14">DSM 27163</strain>
    </source>
</reference>
<dbReference type="GO" id="GO:0006777">
    <property type="term" value="P:Mo-molybdopterin cofactor biosynthetic process"/>
    <property type="evidence" value="ECO:0007669"/>
    <property type="project" value="UniProtKB-UniRule"/>
</dbReference>
<dbReference type="SMART" id="SM00852">
    <property type="entry name" value="MoCF_biosynth"/>
    <property type="match status" value="1"/>
</dbReference>
<evidence type="ECO:0000259" key="12">
    <source>
        <dbReference type="SMART" id="SM00852"/>
    </source>
</evidence>
<dbReference type="Gene3D" id="2.170.190.11">
    <property type="entry name" value="Molybdopterin biosynthesis moea protein, domain 3"/>
    <property type="match status" value="1"/>
</dbReference>
<dbReference type="RefSeq" id="WP_184098176.1">
    <property type="nucleotide sequence ID" value="NZ_JACIJH010000006.1"/>
</dbReference>
<dbReference type="InterPro" id="IPR005110">
    <property type="entry name" value="MoeA_linker/N"/>
</dbReference>
<evidence type="ECO:0000256" key="10">
    <source>
        <dbReference type="ARBA" id="ARBA00047317"/>
    </source>
</evidence>
<comment type="cofactor">
    <cofactor evidence="1 11">
        <name>Mg(2+)</name>
        <dbReference type="ChEBI" id="CHEBI:18420"/>
    </cofactor>
</comment>
<dbReference type="GO" id="GO:0061599">
    <property type="term" value="F:molybdopterin molybdotransferase activity"/>
    <property type="evidence" value="ECO:0007669"/>
    <property type="project" value="UniProtKB-UniRule"/>
</dbReference>
<dbReference type="Pfam" id="PF00994">
    <property type="entry name" value="MoCF_biosynth"/>
    <property type="match status" value="1"/>
</dbReference>
<comment type="similarity">
    <text evidence="4 11">Belongs to the MoeA family.</text>
</comment>
<comment type="caution">
    <text evidence="13">The sequence shown here is derived from an EMBL/GenBank/DDBJ whole genome shotgun (WGS) entry which is preliminary data.</text>
</comment>
<dbReference type="PANTHER" id="PTHR10192:SF5">
    <property type="entry name" value="GEPHYRIN"/>
    <property type="match status" value="1"/>
</dbReference>
<dbReference type="FunFam" id="3.40.980.10:FF:000004">
    <property type="entry name" value="Molybdopterin molybdenumtransferase"/>
    <property type="match status" value="1"/>
</dbReference>
<accession>A0A7W9EQV0</accession>
<evidence type="ECO:0000256" key="7">
    <source>
        <dbReference type="ARBA" id="ARBA00022723"/>
    </source>
</evidence>
<name>A0A7W9EQV0_9SPHN</name>
<evidence type="ECO:0000256" key="1">
    <source>
        <dbReference type="ARBA" id="ARBA00001946"/>
    </source>
</evidence>
<evidence type="ECO:0000256" key="3">
    <source>
        <dbReference type="ARBA" id="ARBA00005046"/>
    </source>
</evidence>
<evidence type="ECO:0000256" key="9">
    <source>
        <dbReference type="ARBA" id="ARBA00023150"/>
    </source>
</evidence>
<dbReference type="Pfam" id="PF03453">
    <property type="entry name" value="MoeA_N"/>
    <property type="match status" value="1"/>
</dbReference>
<sequence length="396" mass="40591">MSGLLPVEEAQARTLTLRTPLSPETIAFSECFGRYLSQPVTALRDQPAAALSAMDGYAIRFADLPGPWTIAGEVAAGAVPSRALGPGEAIRIFTGAMLPEGADTVVVQEDVAAKGATLTLTGDGPAARGRHIRPRAGDFAAGAPLLDAGARLTPGAIAAAIMAGAPAAPVHRRPRVAILSTGDELVEPGRPLAPGHIPDSNGAMLAAMLAAEPAAVALPLHARDERGTISNILRELARHHDVIVTIGGASVGDHDHVRGALADAGGAVDFWRVAMRPGKPLIAGTLGEAVLLGLPGNPASAFVTATLFLLPLVRHLAGARDPFQPRGQAPLAVPLAAGGDRRDYLRARLDGGALTPLDSRDSGQTRPLIAANALIVRDRDASARDAGALVDYIAIA</sequence>
<comment type="catalytic activity">
    <reaction evidence="10">
        <text>adenylyl-molybdopterin + molybdate = Mo-molybdopterin + AMP + H(+)</text>
        <dbReference type="Rhea" id="RHEA:35047"/>
        <dbReference type="ChEBI" id="CHEBI:15378"/>
        <dbReference type="ChEBI" id="CHEBI:36264"/>
        <dbReference type="ChEBI" id="CHEBI:62727"/>
        <dbReference type="ChEBI" id="CHEBI:71302"/>
        <dbReference type="ChEBI" id="CHEBI:456215"/>
        <dbReference type="EC" id="2.10.1.1"/>
    </reaction>
</comment>
<proteinExistence type="inferred from homology"/>
<dbReference type="InterPro" id="IPR036688">
    <property type="entry name" value="MoeA_C_domain_IV_sf"/>
</dbReference>
<evidence type="ECO:0000313" key="14">
    <source>
        <dbReference type="Proteomes" id="UP000537161"/>
    </source>
</evidence>
<evidence type="ECO:0000256" key="8">
    <source>
        <dbReference type="ARBA" id="ARBA00022842"/>
    </source>
</evidence>
<comment type="pathway">
    <text evidence="3 11">Cofactor biosynthesis; molybdopterin biosynthesis.</text>
</comment>
<evidence type="ECO:0000256" key="2">
    <source>
        <dbReference type="ARBA" id="ARBA00002901"/>
    </source>
</evidence>
<dbReference type="EC" id="2.10.1.1" evidence="11"/>
<dbReference type="Gene3D" id="3.40.980.10">
    <property type="entry name" value="MoaB/Mog-like domain"/>
    <property type="match status" value="1"/>
</dbReference>
<dbReference type="GO" id="GO:0046872">
    <property type="term" value="F:metal ion binding"/>
    <property type="evidence" value="ECO:0007669"/>
    <property type="project" value="UniProtKB-UniRule"/>
</dbReference>
<keyword evidence="9 11" id="KW-0501">Molybdenum cofactor biosynthesis</keyword>
<evidence type="ECO:0000256" key="6">
    <source>
        <dbReference type="ARBA" id="ARBA00022679"/>
    </source>
</evidence>
<dbReference type="GO" id="GO:0005829">
    <property type="term" value="C:cytosol"/>
    <property type="evidence" value="ECO:0007669"/>
    <property type="project" value="TreeGrafter"/>
</dbReference>
<keyword evidence="7 11" id="KW-0479">Metal-binding</keyword>
<dbReference type="NCBIfam" id="TIGR00177">
    <property type="entry name" value="molyb_syn"/>
    <property type="match status" value="1"/>
</dbReference>
<organism evidence="13 14">
    <name type="scientific">Sphingopyxis panaciterrulae</name>
    <dbReference type="NCBI Taxonomy" id="462372"/>
    <lineage>
        <taxon>Bacteria</taxon>
        <taxon>Pseudomonadati</taxon>
        <taxon>Pseudomonadota</taxon>
        <taxon>Alphaproteobacteria</taxon>
        <taxon>Sphingomonadales</taxon>
        <taxon>Sphingomonadaceae</taxon>
        <taxon>Sphingopyxis</taxon>
    </lineage>
</organism>
<feature type="domain" description="MoaB/Mog" evidence="12">
    <location>
        <begin position="177"/>
        <end position="315"/>
    </location>
</feature>
<keyword evidence="8 11" id="KW-0460">Magnesium</keyword>
<dbReference type="Proteomes" id="UP000537161">
    <property type="component" value="Unassembled WGS sequence"/>
</dbReference>
<dbReference type="CDD" id="cd00887">
    <property type="entry name" value="MoeA"/>
    <property type="match status" value="1"/>
</dbReference>
<evidence type="ECO:0000256" key="5">
    <source>
        <dbReference type="ARBA" id="ARBA00022505"/>
    </source>
</evidence>
<dbReference type="SUPFAM" id="SSF53218">
    <property type="entry name" value="Molybdenum cofactor biosynthesis proteins"/>
    <property type="match status" value="1"/>
</dbReference>
<keyword evidence="5 11" id="KW-0500">Molybdenum</keyword>
<keyword evidence="14" id="KW-1185">Reference proteome</keyword>
<dbReference type="PANTHER" id="PTHR10192">
    <property type="entry name" value="MOLYBDOPTERIN BIOSYNTHESIS PROTEIN"/>
    <property type="match status" value="1"/>
</dbReference>
<keyword evidence="6 11" id="KW-0808">Transferase</keyword>
<protein>
    <recommendedName>
        <fullName evidence="11">Molybdopterin molybdenumtransferase</fullName>
        <ecNumber evidence="11">2.10.1.1</ecNumber>
    </recommendedName>
</protein>
<evidence type="ECO:0000256" key="11">
    <source>
        <dbReference type="RuleBase" id="RU365090"/>
    </source>
</evidence>
<dbReference type="InterPro" id="IPR036425">
    <property type="entry name" value="MoaB/Mog-like_dom_sf"/>
</dbReference>
<dbReference type="InterPro" id="IPR005111">
    <property type="entry name" value="MoeA_C_domain_IV"/>
</dbReference>
<dbReference type="Gene3D" id="2.40.340.10">
    <property type="entry name" value="MoeA, C-terminal, domain IV"/>
    <property type="match status" value="1"/>
</dbReference>